<dbReference type="RefSeq" id="WP_183360425.1">
    <property type="nucleotide sequence ID" value="NZ_BLXZ01000003.1"/>
</dbReference>
<organism evidence="4 5">
    <name type="scientific">Geomonas limicola</name>
    <dbReference type="NCBI Taxonomy" id="2740186"/>
    <lineage>
        <taxon>Bacteria</taxon>
        <taxon>Pseudomonadati</taxon>
        <taxon>Thermodesulfobacteriota</taxon>
        <taxon>Desulfuromonadia</taxon>
        <taxon>Geobacterales</taxon>
        <taxon>Geobacteraceae</taxon>
        <taxon>Geomonas</taxon>
    </lineage>
</organism>
<feature type="domain" description="Tail sheath protein subtilisin-like" evidence="2">
    <location>
        <begin position="207"/>
        <end position="360"/>
    </location>
</feature>
<dbReference type="PIRSF" id="PIRSF007349">
    <property type="entry name" value="Tsp_L"/>
    <property type="match status" value="1"/>
</dbReference>
<feature type="domain" description="Tail sheath protein C-terminal" evidence="3">
    <location>
        <begin position="369"/>
        <end position="469"/>
    </location>
</feature>
<dbReference type="InterPro" id="IPR035089">
    <property type="entry name" value="Phage_sheath_subtilisin"/>
</dbReference>
<comment type="similarity">
    <text evidence="1">Belongs to the myoviridae tail sheath protein family.</text>
</comment>
<dbReference type="InterPro" id="IPR007067">
    <property type="entry name" value="Tail_sheath"/>
</dbReference>
<accession>A0A6V8N5Y7</accession>
<dbReference type="Proteomes" id="UP000587586">
    <property type="component" value="Unassembled WGS sequence"/>
</dbReference>
<dbReference type="AlphaFoldDB" id="A0A6V8N5Y7"/>
<name>A0A6V8N5Y7_9BACT</name>
<evidence type="ECO:0000313" key="4">
    <source>
        <dbReference type="EMBL" id="GFO67881.1"/>
    </source>
</evidence>
<evidence type="ECO:0000256" key="1">
    <source>
        <dbReference type="ARBA" id="ARBA00008005"/>
    </source>
</evidence>
<evidence type="ECO:0000259" key="2">
    <source>
        <dbReference type="Pfam" id="PF04984"/>
    </source>
</evidence>
<evidence type="ECO:0000313" key="5">
    <source>
        <dbReference type="Proteomes" id="UP000587586"/>
    </source>
</evidence>
<dbReference type="Pfam" id="PF17482">
    <property type="entry name" value="Phage_sheath_1C"/>
    <property type="match status" value="1"/>
</dbReference>
<keyword evidence="5" id="KW-1185">Reference proteome</keyword>
<gene>
    <name evidence="4" type="ORF">GMLC_14600</name>
</gene>
<sequence>MASKNIFFDSIPSSIRKPGRYMEFNTSLAVRTLPANKQRMLIVAQRLAAGTVAALVPTTVFSDADAALYFGAGSMAHLMVRAAIKANPYLDLTVCALDDGAGAAATSTITIANAATAAGSLKLYIGNRYVEIAIANQDAAATVATALNAEIGKYPDFPVTAGVVGAVVTLTARNKGTIANQIDVSAEVTAKGTTATVVAMAGGTVDPTLATALAKVVPEQYHIIATPYNAQADLITLRDHLALVSGPMEQRPGVGVYAIDTALATATTLATAVDSGRIVGAYLRGTKSPSYEISAAYAAVLASEEDPARPLNTLELTGIAAPPVEQRLSRTEQESCLANGVAPLEVGPGERVQIVRAITTYLHNVAGSSDISLLDVTTIRTLDYVRKACIERIALRFPRTKLSVKTPPRVRVELLDVLQKLEQLEIVEAVADNAAGLIVERDDQDPNRVNAKIPTDVVNGLHVFAGRIDLLL</sequence>
<dbReference type="InterPro" id="IPR020287">
    <property type="entry name" value="Tail_sheath_C"/>
</dbReference>
<proteinExistence type="inferred from homology"/>
<reference evidence="5" key="1">
    <citation type="submission" date="2020-06" db="EMBL/GenBank/DDBJ databases">
        <title>Draft genomic sequecing of Geomonas sp. Red745.</title>
        <authorList>
            <person name="Itoh H."/>
            <person name="Xu Z.X."/>
            <person name="Ushijima N."/>
            <person name="Masuda Y."/>
            <person name="Shiratori Y."/>
            <person name="Senoo K."/>
        </authorList>
    </citation>
    <scope>NUCLEOTIDE SEQUENCE [LARGE SCALE GENOMIC DNA]</scope>
    <source>
        <strain evidence="5">Red745</strain>
    </source>
</reference>
<dbReference type="Pfam" id="PF04984">
    <property type="entry name" value="Phage_sheath_1"/>
    <property type="match status" value="1"/>
</dbReference>
<evidence type="ECO:0000259" key="3">
    <source>
        <dbReference type="Pfam" id="PF17482"/>
    </source>
</evidence>
<protein>
    <submittedName>
        <fullName evidence="4">Tail sheath protein</fullName>
    </submittedName>
</protein>
<dbReference type="EMBL" id="BLXZ01000003">
    <property type="protein sequence ID" value="GFO67881.1"/>
    <property type="molecule type" value="Genomic_DNA"/>
</dbReference>
<comment type="caution">
    <text evidence="4">The sequence shown here is derived from an EMBL/GenBank/DDBJ whole genome shotgun (WGS) entry which is preliminary data.</text>
</comment>